<dbReference type="PANTHER" id="PTHR47966:SF51">
    <property type="entry name" value="BETA-SITE APP-CLEAVING ENZYME, ISOFORM A-RELATED"/>
    <property type="match status" value="1"/>
</dbReference>
<keyword evidence="2" id="KW-1133">Transmembrane helix</keyword>
<dbReference type="Pfam" id="PF00026">
    <property type="entry name" value="Asp"/>
    <property type="match status" value="1"/>
</dbReference>
<evidence type="ECO:0000256" key="2">
    <source>
        <dbReference type="SAM" id="Phobius"/>
    </source>
</evidence>
<comment type="caution">
    <text evidence="5">The sequence shown here is derived from an EMBL/GenBank/DDBJ whole genome shotgun (WGS) entry which is preliminary data.</text>
</comment>
<feature type="transmembrane region" description="Helical" evidence="2">
    <location>
        <begin position="477"/>
        <end position="497"/>
    </location>
</feature>
<evidence type="ECO:0000313" key="6">
    <source>
        <dbReference type="Proteomes" id="UP001163798"/>
    </source>
</evidence>
<feature type="domain" description="Peptidase A1" evidence="4">
    <location>
        <begin position="58"/>
        <end position="410"/>
    </location>
</feature>
<protein>
    <submittedName>
        <fullName evidence="5">Aspartic peptidase A1</fullName>
    </submittedName>
</protein>
<dbReference type="InterPro" id="IPR034164">
    <property type="entry name" value="Pepsin-like_dom"/>
</dbReference>
<reference evidence="5" key="1">
    <citation type="submission" date="2022-08" db="EMBL/GenBank/DDBJ databases">
        <authorList>
            <consortium name="DOE Joint Genome Institute"/>
            <person name="Min B."/>
            <person name="Riley R."/>
            <person name="Sierra-Patev S."/>
            <person name="Naranjo-Ortiz M."/>
            <person name="Looney B."/>
            <person name="Konkel Z."/>
            <person name="Slot J.C."/>
            <person name="Sakamoto Y."/>
            <person name="Steenwyk J.L."/>
            <person name="Rokas A."/>
            <person name="Carro J."/>
            <person name="Camarero S."/>
            <person name="Ferreira P."/>
            <person name="Molpeceres G."/>
            <person name="Ruiz-Duenas F.J."/>
            <person name="Serrano A."/>
            <person name="Henrissat B."/>
            <person name="Drula E."/>
            <person name="Hughes K.W."/>
            <person name="Mata J.L."/>
            <person name="Ishikawa N.K."/>
            <person name="Vargas-Isla R."/>
            <person name="Ushijima S."/>
            <person name="Smith C.A."/>
            <person name="Ahrendt S."/>
            <person name="Andreopoulos W."/>
            <person name="He G."/>
            <person name="Labutti K."/>
            <person name="Lipzen A."/>
            <person name="Ng V."/>
            <person name="Sandor L."/>
            <person name="Barry K."/>
            <person name="Martinez A.T."/>
            <person name="Xiao Y."/>
            <person name="Gibbons J.G."/>
            <person name="Terashima K."/>
            <person name="Hibbett D.S."/>
            <person name="Grigoriev I.V."/>
        </authorList>
    </citation>
    <scope>NUCLEOTIDE SEQUENCE</scope>
    <source>
        <strain evidence="5">TFB10291</strain>
    </source>
</reference>
<name>A0AA38KY60_9AGAR</name>
<dbReference type="Gene3D" id="2.40.70.10">
    <property type="entry name" value="Acid Proteases"/>
    <property type="match status" value="2"/>
</dbReference>
<evidence type="ECO:0000256" key="1">
    <source>
        <dbReference type="ARBA" id="ARBA00007447"/>
    </source>
</evidence>
<feature type="chain" id="PRO_5041344308" evidence="3">
    <location>
        <begin position="23"/>
        <end position="592"/>
    </location>
</feature>
<keyword evidence="3" id="KW-0732">Signal</keyword>
<dbReference type="SUPFAM" id="SSF50630">
    <property type="entry name" value="Acid proteases"/>
    <property type="match status" value="1"/>
</dbReference>
<evidence type="ECO:0000256" key="3">
    <source>
        <dbReference type="SAM" id="SignalP"/>
    </source>
</evidence>
<keyword evidence="6" id="KW-1185">Reference proteome</keyword>
<evidence type="ECO:0000259" key="4">
    <source>
        <dbReference type="PROSITE" id="PS51767"/>
    </source>
</evidence>
<comment type="similarity">
    <text evidence="1">Belongs to the peptidase A1 family.</text>
</comment>
<dbReference type="InterPro" id="IPR033121">
    <property type="entry name" value="PEPTIDASE_A1"/>
</dbReference>
<accession>A0AA38KY60</accession>
<proteinExistence type="inferred from homology"/>
<gene>
    <name evidence="5" type="ORF">GGU10DRAFT_274512</name>
</gene>
<dbReference type="GO" id="GO:0004190">
    <property type="term" value="F:aspartic-type endopeptidase activity"/>
    <property type="evidence" value="ECO:0007669"/>
    <property type="project" value="InterPro"/>
</dbReference>
<sequence>MRSFLIPLSLIPSIFDCAFVSALTFPFHVRTDPYSPSFSRRDSSNGTIPLTNTGNAQYIANVTLGGEEVRLIIDTGRQASEYYVSRLQLTKGSSSDLWVNFPSTVPTTTDTGKSLSLSYAIGSAGGDIHTATAQFGGYTVNNQAFLLVTDASSFGSDIHDQGYDGLIGLGPNEGSQIYDKLSGDAGDTLLNNIFSQSSNSSNNFISLLLNRHGDPGQNYTGQMTIAEYISGFENVTSMPKIDVESVLELLGSDQHWQALTDKNNGIIGPDGQVIQYDSIVPKAPDGQLVVVFDSGFTFNQVPRDISDAIYGRVQGAIYDSTNEWWTVPCGQMLNVSLNFGGVNYPIHPLDTVDDNFGITSANGTHMCIGSFQPITTAFSLLGNYDMIMGMSFLRNVYAVLNYGDWADDSSKSDPFLQLLSTTNVEAAHNDFVQVRMGGVDTTSASQWALLPSSEEVHSPVSEEEKKKEYQEMILSRWPYIFVGCLVFVLLVTGLIIWRCCCRKGRKNRGCCCCGGRKATARALEKDMNLGRKTDSYLPLQEGTLKPGASLASFNHSTTSLPAFSGYGVGQGKDNESNGYAFPEPVHVGGGYR</sequence>
<dbReference type="Proteomes" id="UP001163798">
    <property type="component" value="Unassembled WGS sequence"/>
</dbReference>
<evidence type="ECO:0000313" key="5">
    <source>
        <dbReference type="EMBL" id="KAJ3782978.1"/>
    </source>
</evidence>
<organism evidence="5 6">
    <name type="scientific">Lentinula aff. detonsa</name>
    <dbReference type="NCBI Taxonomy" id="2804958"/>
    <lineage>
        <taxon>Eukaryota</taxon>
        <taxon>Fungi</taxon>
        <taxon>Dikarya</taxon>
        <taxon>Basidiomycota</taxon>
        <taxon>Agaricomycotina</taxon>
        <taxon>Agaricomycetes</taxon>
        <taxon>Agaricomycetidae</taxon>
        <taxon>Agaricales</taxon>
        <taxon>Marasmiineae</taxon>
        <taxon>Omphalotaceae</taxon>
        <taxon>Lentinula</taxon>
    </lineage>
</organism>
<dbReference type="CDD" id="cd05471">
    <property type="entry name" value="pepsin_like"/>
    <property type="match status" value="1"/>
</dbReference>
<dbReference type="InterPro" id="IPR021109">
    <property type="entry name" value="Peptidase_aspartic_dom_sf"/>
</dbReference>
<dbReference type="AlphaFoldDB" id="A0AA38KY60"/>
<keyword evidence="2" id="KW-0812">Transmembrane</keyword>
<dbReference type="EMBL" id="MU793443">
    <property type="protein sequence ID" value="KAJ3782978.1"/>
    <property type="molecule type" value="Genomic_DNA"/>
</dbReference>
<dbReference type="PROSITE" id="PS51767">
    <property type="entry name" value="PEPTIDASE_A1"/>
    <property type="match status" value="1"/>
</dbReference>
<dbReference type="InterPro" id="IPR001461">
    <property type="entry name" value="Aspartic_peptidase_A1"/>
</dbReference>
<keyword evidence="2" id="KW-0472">Membrane</keyword>
<feature type="signal peptide" evidence="3">
    <location>
        <begin position="1"/>
        <end position="22"/>
    </location>
</feature>
<dbReference type="PANTHER" id="PTHR47966">
    <property type="entry name" value="BETA-SITE APP-CLEAVING ENZYME, ISOFORM A-RELATED"/>
    <property type="match status" value="1"/>
</dbReference>
<dbReference type="GO" id="GO:0006508">
    <property type="term" value="P:proteolysis"/>
    <property type="evidence" value="ECO:0007669"/>
    <property type="project" value="InterPro"/>
</dbReference>